<sequence>MSKATHPYFLRRPKVHLNLEDGTLTIKAYFRVRNHAKVKWFHDDNVVKEAEKVKIINRPKTSTLRIAEALVEQAGLYTVEVKDKAKNAKVRTSIRIKAKDRNSFEGAPTFITSNYFWKKSNVLVLQHTLKSAIDFQTQWDFKCEKKEKYRFREEVRPQGDKYQLDLEITNPDYNDVGQYNVLVASEAGLLTRLFILVGVDKIKRIEILGVNMFTATTYKDRGHTTIMEMKYQCLGSTQMEYNAVWIAPDKKVIRNSELRECFNTPDKKNCRIYTAMLKTSDYRPDQSGTYFCQLRNKQYDSLEAVGEFTLNISNYDDES</sequence>
<keyword evidence="2" id="KW-1185">Reference proteome</keyword>
<organism evidence="2 3">
    <name type="scientific">Panagrellus redivivus</name>
    <name type="common">Microworm</name>
    <dbReference type="NCBI Taxonomy" id="6233"/>
    <lineage>
        <taxon>Eukaryota</taxon>
        <taxon>Metazoa</taxon>
        <taxon>Ecdysozoa</taxon>
        <taxon>Nematoda</taxon>
        <taxon>Chromadorea</taxon>
        <taxon>Rhabditida</taxon>
        <taxon>Tylenchina</taxon>
        <taxon>Panagrolaimomorpha</taxon>
        <taxon>Panagrolaimoidea</taxon>
        <taxon>Panagrolaimidae</taxon>
        <taxon>Panagrellus</taxon>
    </lineage>
</organism>
<dbReference type="Proteomes" id="UP000492821">
    <property type="component" value="Unassembled WGS sequence"/>
</dbReference>
<dbReference type="InterPro" id="IPR036179">
    <property type="entry name" value="Ig-like_dom_sf"/>
</dbReference>
<dbReference type="Gene3D" id="2.60.40.10">
    <property type="entry name" value="Immunoglobulins"/>
    <property type="match status" value="1"/>
</dbReference>
<proteinExistence type="predicted"/>
<evidence type="ECO:0000313" key="3">
    <source>
        <dbReference type="WBParaSite" id="Pan_g17532.t1"/>
    </source>
</evidence>
<dbReference type="InterPro" id="IPR013783">
    <property type="entry name" value="Ig-like_fold"/>
</dbReference>
<dbReference type="SUPFAM" id="SSF48726">
    <property type="entry name" value="Immunoglobulin"/>
    <property type="match status" value="1"/>
</dbReference>
<accession>A0A7E4V7K9</accession>
<protein>
    <submittedName>
        <fullName evidence="3">I-set domain-containing protein</fullName>
    </submittedName>
</protein>
<name>A0A7E4V7K9_PANRE</name>
<reference evidence="3" key="2">
    <citation type="submission" date="2020-10" db="UniProtKB">
        <authorList>
            <consortium name="WormBaseParasite"/>
        </authorList>
    </citation>
    <scope>IDENTIFICATION</scope>
</reference>
<dbReference type="AlphaFoldDB" id="A0A7E4V7K9"/>
<reference evidence="2" key="1">
    <citation type="journal article" date="2013" name="Genetics">
        <title>The draft genome and transcriptome of Panagrellus redivivus are shaped by the harsh demands of a free-living lifestyle.</title>
        <authorList>
            <person name="Srinivasan J."/>
            <person name="Dillman A.R."/>
            <person name="Macchietto M.G."/>
            <person name="Heikkinen L."/>
            <person name="Lakso M."/>
            <person name="Fracchia K.M."/>
            <person name="Antoshechkin I."/>
            <person name="Mortazavi A."/>
            <person name="Wong G."/>
            <person name="Sternberg P.W."/>
        </authorList>
    </citation>
    <scope>NUCLEOTIDE SEQUENCE [LARGE SCALE GENOMIC DNA]</scope>
    <source>
        <strain evidence="2">MT8872</strain>
    </source>
</reference>
<feature type="domain" description="Immunoglobulin I-set" evidence="1">
    <location>
        <begin position="7"/>
        <end position="94"/>
    </location>
</feature>
<dbReference type="WBParaSite" id="Pan_g17532.t1">
    <property type="protein sequence ID" value="Pan_g17532.t1"/>
    <property type="gene ID" value="Pan_g17532"/>
</dbReference>
<evidence type="ECO:0000259" key="1">
    <source>
        <dbReference type="Pfam" id="PF07679"/>
    </source>
</evidence>
<dbReference type="InterPro" id="IPR013098">
    <property type="entry name" value="Ig_I-set"/>
</dbReference>
<evidence type="ECO:0000313" key="2">
    <source>
        <dbReference type="Proteomes" id="UP000492821"/>
    </source>
</evidence>
<dbReference type="Pfam" id="PF07679">
    <property type="entry name" value="I-set"/>
    <property type="match status" value="1"/>
</dbReference>